<dbReference type="Pfam" id="PF02737">
    <property type="entry name" value="3HCDH_N"/>
    <property type="match status" value="1"/>
</dbReference>
<dbReference type="GO" id="GO:0006635">
    <property type="term" value="P:fatty acid beta-oxidation"/>
    <property type="evidence" value="ECO:0007669"/>
    <property type="project" value="TreeGrafter"/>
</dbReference>
<dbReference type="Pfam" id="PF00725">
    <property type="entry name" value="3HCDH"/>
    <property type="match status" value="1"/>
</dbReference>
<dbReference type="InterPro" id="IPR013328">
    <property type="entry name" value="6PGD_dom2"/>
</dbReference>
<dbReference type="EMBL" id="QYZD01000016">
    <property type="protein sequence ID" value="RJG22459.1"/>
    <property type="molecule type" value="Genomic_DNA"/>
</dbReference>
<accession>A0A3A3H100</accession>
<dbReference type="RefSeq" id="WP_119794823.1">
    <property type="nucleotide sequence ID" value="NZ_QYZD01000016.1"/>
</dbReference>
<dbReference type="OrthoDB" id="9771883at2"/>
<proteinExistence type="inferred from homology"/>
<dbReference type="InterPro" id="IPR036291">
    <property type="entry name" value="NAD(P)-bd_dom_sf"/>
</dbReference>
<feature type="domain" description="3-hydroxyacyl-CoA dehydrogenase NAD binding" evidence="5">
    <location>
        <begin position="8"/>
        <end position="62"/>
    </location>
</feature>
<evidence type="ECO:0000259" key="4">
    <source>
        <dbReference type="Pfam" id="PF00725"/>
    </source>
</evidence>
<evidence type="ECO:0000313" key="6">
    <source>
        <dbReference type="EMBL" id="RJG22459.1"/>
    </source>
</evidence>
<evidence type="ECO:0000256" key="3">
    <source>
        <dbReference type="ARBA" id="ARBA00023002"/>
    </source>
</evidence>
<dbReference type="GO" id="GO:0070403">
    <property type="term" value="F:NAD+ binding"/>
    <property type="evidence" value="ECO:0007669"/>
    <property type="project" value="InterPro"/>
</dbReference>
<dbReference type="Gene3D" id="3.40.50.720">
    <property type="entry name" value="NAD(P)-binding Rossmann-like Domain"/>
    <property type="match status" value="1"/>
</dbReference>
<feature type="domain" description="3-hydroxyacyl-CoA dehydrogenase C-terminal" evidence="4">
    <location>
        <begin position="65"/>
        <end position="122"/>
    </location>
</feature>
<name>A0A3A3H100_PANTH</name>
<dbReference type="GO" id="GO:0008691">
    <property type="term" value="F:3-hydroxybutyryl-CoA dehydrogenase activity"/>
    <property type="evidence" value="ECO:0007669"/>
    <property type="project" value="TreeGrafter"/>
</dbReference>
<evidence type="ECO:0000256" key="2">
    <source>
        <dbReference type="ARBA" id="ARBA00009463"/>
    </source>
</evidence>
<keyword evidence="3" id="KW-0560">Oxidoreductase</keyword>
<dbReference type="InterPro" id="IPR006108">
    <property type="entry name" value="3HC_DH_C"/>
</dbReference>
<comment type="caution">
    <text evidence="6">The sequence shown here is derived from an EMBL/GenBank/DDBJ whole genome shotgun (WGS) entry which is preliminary data.</text>
</comment>
<dbReference type="Gene3D" id="1.10.1040.10">
    <property type="entry name" value="N-(1-d-carboxylethyl)-l-norvaline Dehydrogenase, domain 2"/>
    <property type="match status" value="1"/>
</dbReference>
<comment type="similarity">
    <text evidence="2">Belongs to the 3-hydroxyacyl-CoA dehydrogenase family.</text>
</comment>
<protein>
    <recommendedName>
        <fullName evidence="8">3-hydroxybutyryl-CoA dehydrogenase</fullName>
    </recommendedName>
</protein>
<dbReference type="SUPFAM" id="SSF48179">
    <property type="entry name" value="6-phosphogluconate dehydrogenase C-terminal domain-like"/>
    <property type="match status" value="1"/>
</dbReference>
<dbReference type="InterPro" id="IPR008927">
    <property type="entry name" value="6-PGluconate_DH-like_C_sf"/>
</dbReference>
<gene>
    <name evidence="6" type="ORF">DQX05_17520</name>
</gene>
<evidence type="ECO:0000259" key="5">
    <source>
        <dbReference type="Pfam" id="PF02737"/>
    </source>
</evidence>
<dbReference type="Proteomes" id="UP000266177">
    <property type="component" value="Unassembled WGS sequence"/>
</dbReference>
<dbReference type="SUPFAM" id="SSF51735">
    <property type="entry name" value="NAD(P)-binding Rossmann-fold domains"/>
    <property type="match status" value="1"/>
</dbReference>
<evidence type="ECO:0008006" key="8">
    <source>
        <dbReference type="Google" id="ProtNLM"/>
    </source>
</evidence>
<reference evidence="6 7" key="1">
    <citation type="submission" date="2018-09" db="EMBL/GenBank/DDBJ databases">
        <title>Paenibacillus SK2017-BO5.</title>
        <authorList>
            <person name="Piskunova J.V."/>
            <person name="Dubiley S.A."/>
            <person name="Severinov K.V."/>
        </authorList>
    </citation>
    <scope>NUCLEOTIDE SEQUENCE [LARGE SCALE GENOMIC DNA]</scope>
    <source>
        <strain evidence="6 7">BO5</strain>
    </source>
</reference>
<dbReference type="PANTHER" id="PTHR48075:SF5">
    <property type="entry name" value="3-HYDROXYBUTYRYL-COA DEHYDROGENASE"/>
    <property type="match status" value="1"/>
</dbReference>
<dbReference type="InterPro" id="IPR006176">
    <property type="entry name" value="3-OHacyl-CoA_DH_NAD-bd"/>
</dbReference>
<organism evidence="6 7">
    <name type="scientific">Paenibacillus thiaminolyticus</name>
    <name type="common">Bacillus thiaminolyticus</name>
    <dbReference type="NCBI Taxonomy" id="49283"/>
    <lineage>
        <taxon>Bacteria</taxon>
        <taxon>Bacillati</taxon>
        <taxon>Bacillota</taxon>
        <taxon>Bacilli</taxon>
        <taxon>Bacillales</taxon>
        <taxon>Paenibacillaceae</taxon>
        <taxon>Paenibacillus</taxon>
    </lineage>
</organism>
<dbReference type="PANTHER" id="PTHR48075">
    <property type="entry name" value="3-HYDROXYACYL-COA DEHYDROGENASE FAMILY PROTEIN"/>
    <property type="match status" value="1"/>
</dbReference>
<comment type="pathway">
    <text evidence="1">Lipid metabolism; butanoate metabolism.</text>
</comment>
<sequence>MGYWDITELDKPDKVIGMHFMNPLPLKEIVETVRGFHTSEETIASADELIKSIGKQQILVEDSPGFVSNRLSHLFMNEAAFLVQERVAEPRQIDLMFKKGYAHKMGPLETADLIGLDTVVRSLVLAH</sequence>
<evidence type="ECO:0000313" key="7">
    <source>
        <dbReference type="Proteomes" id="UP000266177"/>
    </source>
</evidence>
<evidence type="ECO:0000256" key="1">
    <source>
        <dbReference type="ARBA" id="ARBA00005086"/>
    </source>
</evidence>
<dbReference type="AlphaFoldDB" id="A0A3A3H100"/>